<dbReference type="RefSeq" id="WP_121191792.1">
    <property type="nucleotide sequence ID" value="NZ_RBWV01000009.1"/>
</dbReference>
<dbReference type="GO" id="GO:0032259">
    <property type="term" value="P:methylation"/>
    <property type="evidence" value="ECO:0007669"/>
    <property type="project" value="UniProtKB-KW"/>
</dbReference>
<dbReference type="PANTHER" id="PTHR43667:SF2">
    <property type="entry name" value="FATTY ACID C-METHYL TRANSFERASE"/>
    <property type="match status" value="1"/>
</dbReference>
<dbReference type="InterPro" id="IPR029063">
    <property type="entry name" value="SAM-dependent_MTases_sf"/>
</dbReference>
<accession>A0A420XT95</accession>
<evidence type="ECO:0000313" key="3">
    <source>
        <dbReference type="Proteomes" id="UP000281955"/>
    </source>
</evidence>
<keyword evidence="3" id="KW-1185">Reference proteome</keyword>
<reference evidence="2 3" key="1">
    <citation type="submission" date="2018-10" db="EMBL/GenBank/DDBJ databases">
        <title>Genomic Encyclopedia of Archaeal and Bacterial Type Strains, Phase II (KMG-II): from individual species to whole genera.</title>
        <authorList>
            <person name="Goeker M."/>
        </authorList>
    </citation>
    <scope>NUCLEOTIDE SEQUENCE [LARGE SCALE GENOMIC DNA]</scope>
    <source>
        <strain evidence="2 3">RP-AC37</strain>
    </source>
</reference>
<dbReference type="SUPFAM" id="SSF53335">
    <property type="entry name" value="S-adenosyl-L-methionine-dependent methyltransferases"/>
    <property type="match status" value="1"/>
</dbReference>
<dbReference type="GO" id="GO:0008168">
    <property type="term" value="F:methyltransferase activity"/>
    <property type="evidence" value="ECO:0007669"/>
    <property type="project" value="UniProtKB-KW"/>
</dbReference>
<dbReference type="Proteomes" id="UP000281955">
    <property type="component" value="Unassembled WGS sequence"/>
</dbReference>
<dbReference type="Gene3D" id="3.40.50.150">
    <property type="entry name" value="Vaccinia Virus protein VP39"/>
    <property type="match status" value="1"/>
</dbReference>
<dbReference type="AlphaFoldDB" id="A0A420XT95"/>
<dbReference type="CDD" id="cd02440">
    <property type="entry name" value="AdoMet_MTases"/>
    <property type="match status" value="1"/>
</dbReference>
<evidence type="ECO:0000259" key="1">
    <source>
        <dbReference type="Pfam" id="PF13649"/>
    </source>
</evidence>
<dbReference type="InterPro" id="IPR041698">
    <property type="entry name" value="Methyltransf_25"/>
</dbReference>
<keyword evidence="2" id="KW-0489">Methyltransferase</keyword>
<sequence length="296" mass="29688">MASGPVDPVLDTLTAWDQGAWCLAAVVLLARDPQGDEGQAARAVLEASGLLAPGAPLSTGFGASPQQVAAQASAGLLQAAAVVQGSAGWAGLPDEVLLAQGVASGQTAAAFRQLVLPALPGLGERLAAPGARMLDVGTGVGALAAAFAAEFSALHVTGIDVAPRVLDLARQRIDALAVHDRVDLRLEDVGALDEPAAYDLAWIPAPFVPPAALREGVGRVARALRPDGWLLLAHGKPDQGRPVERALTALRTLVFGGTLLDAAGAASLLGAAGLVDVASLPTPSGAPGITVGRRAE</sequence>
<organism evidence="2 3">
    <name type="scientific">Motilibacter peucedani</name>
    <dbReference type="NCBI Taxonomy" id="598650"/>
    <lineage>
        <taxon>Bacteria</taxon>
        <taxon>Bacillati</taxon>
        <taxon>Actinomycetota</taxon>
        <taxon>Actinomycetes</taxon>
        <taxon>Motilibacterales</taxon>
        <taxon>Motilibacteraceae</taxon>
        <taxon>Motilibacter</taxon>
    </lineage>
</organism>
<keyword evidence="2" id="KW-0808">Transferase</keyword>
<dbReference type="PANTHER" id="PTHR43667">
    <property type="entry name" value="CYCLOPROPANE-FATTY-ACYL-PHOSPHOLIPID SYNTHASE"/>
    <property type="match status" value="1"/>
</dbReference>
<evidence type="ECO:0000313" key="2">
    <source>
        <dbReference type="EMBL" id="RKS80053.1"/>
    </source>
</evidence>
<dbReference type="OrthoDB" id="5114325at2"/>
<dbReference type="InParanoid" id="A0A420XT95"/>
<dbReference type="Pfam" id="PF13649">
    <property type="entry name" value="Methyltransf_25"/>
    <property type="match status" value="1"/>
</dbReference>
<protein>
    <submittedName>
        <fullName evidence="2">Methyltransferase family protein</fullName>
    </submittedName>
</protein>
<comment type="caution">
    <text evidence="2">The sequence shown here is derived from an EMBL/GenBank/DDBJ whole genome shotgun (WGS) entry which is preliminary data.</text>
</comment>
<proteinExistence type="predicted"/>
<dbReference type="EMBL" id="RBWV01000009">
    <property type="protein sequence ID" value="RKS80053.1"/>
    <property type="molecule type" value="Genomic_DNA"/>
</dbReference>
<name>A0A420XT95_9ACTN</name>
<dbReference type="InterPro" id="IPR050723">
    <property type="entry name" value="CFA/CMAS"/>
</dbReference>
<gene>
    <name evidence="2" type="ORF">CLV35_0472</name>
</gene>
<feature type="domain" description="Methyltransferase" evidence="1">
    <location>
        <begin position="134"/>
        <end position="228"/>
    </location>
</feature>